<dbReference type="PANTHER" id="PTHR45663">
    <property type="entry name" value="GEO12009P1"/>
    <property type="match status" value="1"/>
</dbReference>
<keyword evidence="4" id="KW-1015">Disulfide bond</keyword>
<dbReference type="PANTHER" id="PTHR45663:SF11">
    <property type="entry name" value="GEO12009P1"/>
    <property type="match status" value="1"/>
</dbReference>
<evidence type="ECO:0000256" key="4">
    <source>
        <dbReference type="ARBA" id="ARBA00023157"/>
    </source>
</evidence>
<dbReference type="GO" id="GO:0045454">
    <property type="term" value="P:cell redox homeostasis"/>
    <property type="evidence" value="ECO:0007669"/>
    <property type="project" value="TreeGrafter"/>
</dbReference>
<dbReference type="Proteomes" id="UP000231791">
    <property type="component" value="Chromosome"/>
</dbReference>
<evidence type="ECO:0000313" key="9">
    <source>
        <dbReference type="Proteomes" id="UP000231791"/>
    </source>
</evidence>
<gene>
    <name evidence="8" type="primary">trxA1</name>
    <name evidence="8" type="ORF">SLAV_12660</name>
</gene>
<dbReference type="CDD" id="cd02947">
    <property type="entry name" value="TRX_family"/>
    <property type="match status" value="1"/>
</dbReference>
<name>A0A2K8PCC7_STRLA</name>
<keyword evidence="3" id="KW-0249">Electron transport</keyword>
<evidence type="ECO:0000256" key="5">
    <source>
        <dbReference type="ARBA" id="ARBA00023284"/>
    </source>
</evidence>
<sequence length="119" mass="13105">MTRAHGVPEVTDADFTAEVLQERDRPVLVEFTADWCGPCRQLAPVLSAVAAEEADRLKVVQIDVDRNPATAARYGVLAAPTLFVFRGGEPVRQMVGARAKRKLLQELEEHLEQRPVATA</sequence>
<dbReference type="GeneID" id="49383588"/>
<proteinExistence type="inferred from homology"/>
<keyword evidence="5" id="KW-0676">Redox-active center</keyword>
<dbReference type="RefSeq" id="WP_030235931.1">
    <property type="nucleotide sequence ID" value="NZ_CP024985.1"/>
</dbReference>
<organism evidence="8 9">
    <name type="scientific">Streptomyces lavendulae subsp. lavendulae</name>
    <dbReference type="NCBI Taxonomy" id="58340"/>
    <lineage>
        <taxon>Bacteria</taxon>
        <taxon>Bacillati</taxon>
        <taxon>Actinomycetota</taxon>
        <taxon>Actinomycetes</taxon>
        <taxon>Kitasatosporales</taxon>
        <taxon>Streptomycetaceae</taxon>
        <taxon>Streptomyces</taxon>
    </lineage>
</organism>
<dbReference type="PROSITE" id="PS00194">
    <property type="entry name" value="THIOREDOXIN_1"/>
    <property type="match status" value="1"/>
</dbReference>
<protein>
    <recommendedName>
        <fullName evidence="6 7">Thioredoxin</fullName>
    </recommendedName>
</protein>
<dbReference type="InterPro" id="IPR017937">
    <property type="entry name" value="Thioredoxin_CS"/>
</dbReference>
<evidence type="ECO:0000256" key="7">
    <source>
        <dbReference type="PIRNR" id="PIRNR000077"/>
    </source>
</evidence>
<dbReference type="EMBL" id="CP024985">
    <property type="protein sequence ID" value="ATZ24391.1"/>
    <property type="molecule type" value="Genomic_DNA"/>
</dbReference>
<dbReference type="Gene3D" id="3.40.30.10">
    <property type="entry name" value="Glutaredoxin"/>
    <property type="match status" value="1"/>
</dbReference>
<dbReference type="GO" id="GO:0015035">
    <property type="term" value="F:protein-disulfide reductase activity"/>
    <property type="evidence" value="ECO:0007669"/>
    <property type="project" value="UniProtKB-UniRule"/>
</dbReference>
<dbReference type="PRINTS" id="PR00421">
    <property type="entry name" value="THIOREDOXIN"/>
</dbReference>
<keyword evidence="2" id="KW-0813">Transport</keyword>
<dbReference type="KEGG" id="slx:SLAV_12660"/>
<dbReference type="NCBIfam" id="TIGR01068">
    <property type="entry name" value="thioredoxin"/>
    <property type="match status" value="1"/>
</dbReference>
<dbReference type="AlphaFoldDB" id="A0A2K8PCC7"/>
<evidence type="ECO:0000256" key="2">
    <source>
        <dbReference type="ARBA" id="ARBA00022448"/>
    </source>
</evidence>
<keyword evidence="9" id="KW-1185">Reference proteome</keyword>
<dbReference type="InterPro" id="IPR013766">
    <property type="entry name" value="Thioredoxin_domain"/>
</dbReference>
<evidence type="ECO:0000256" key="3">
    <source>
        <dbReference type="ARBA" id="ARBA00022982"/>
    </source>
</evidence>
<dbReference type="PROSITE" id="PS51352">
    <property type="entry name" value="THIOREDOXIN_2"/>
    <property type="match status" value="1"/>
</dbReference>
<dbReference type="Pfam" id="PF00085">
    <property type="entry name" value="Thioredoxin"/>
    <property type="match status" value="1"/>
</dbReference>
<reference evidence="8 9" key="1">
    <citation type="submission" date="2017-11" db="EMBL/GenBank/DDBJ databases">
        <title>Complete genome sequence of Streptomyces lavendulae subsp. lavendulae CCM 3239 (formerly 'Streptomyces aureofaciens CCM 3239'), the producer of the angucycline-type antibiotic auricin.</title>
        <authorList>
            <person name="Busche T."/>
            <person name="Novakova R."/>
            <person name="Al'Dilaimi A."/>
            <person name="Homerova D."/>
            <person name="Feckova L."/>
            <person name="Rezuchova B."/>
            <person name="Mingyar E."/>
            <person name="Csolleiova D."/>
            <person name="Bekeova C."/>
            <person name="Winkler A."/>
            <person name="Sevcikova B."/>
            <person name="Kalinowski J."/>
            <person name="Kormanec J."/>
            <person name="Ruckert C."/>
        </authorList>
    </citation>
    <scope>NUCLEOTIDE SEQUENCE [LARGE SCALE GENOMIC DNA]</scope>
    <source>
        <strain evidence="8 9">CCM 3239</strain>
    </source>
</reference>
<dbReference type="PIRSF" id="PIRSF000077">
    <property type="entry name" value="Thioredoxin"/>
    <property type="match status" value="1"/>
</dbReference>
<dbReference type="InterPro" id="IPR005746">
    <property type="entry name" value="Thioredoxin"/>
</dbReference>
<evidence type="ECO:0000256" key="6">
    <source>
        <dbReference type="NCBIfam" id="TIGR01068"/>
    </source>
</evidence>
<evidence type="ECO:0000313" key="8">
    <source>
        <dbReference type="EMBL" id="ATZ24391.1"/>
    </source>
</evidence>
<dbReference type="OrthoDB" id="9790390at2"/>
<dbReference type="FunFam" id="3.40.30.10:FF:000001">
    <property type="entry name" value="Thioredoxin"/>
    <property type="match status" value="1"/>
</dbReference>
<dbReference type="InterPro" id="IPR036249">
    <property type="entry name" value="Thioredoxin-like_sf"/>
</dbReference>
<dbReference type="SUPFAM" id="SSF52833">
    <property type="entry name" value="Thioredoxin-like"/>
    <property type="match status" value="1"/>
</dbReference>
<comment type="similarity">
    <text evidence="1 7">Belongs to the thioredoxin family.</text>
</comment>
<accession>A0A2K8PCC7</accession>
<dbReference type="GO" id="GO:0005829">
    <property type="term" value="C:cytosol"/>
    <property type="evidence" value="ECO:0007669"/>
    <property type="project" value="TreeGrafter"/>
</dbReference>
<evidence type="ECO:0000256" key="1">
    <source>
        <dbReference type="ARBA" id="ARBA00008987"/>
    </source>
</evidence>